<feature type="compositionally biased region" description="Acidic residues" evidence="1">
    <location>
        <begin position="59"/>
        <end position="84"/>
    </location>
</feature>
<protein>
    <submittedName>
        <fullName evidence="2">Uncharacterized protein</fullName>
    </submittedName>
</protein>
<sequence>MKKKTFASAPFASLLGLGRVRGARAEQDDEDDKDKPDDDRKQREGESDEDYARRMEERDREDDERDDVLENGEDPDAEKDDDGDDKEKDQSKKAARAAERARCARIVAHGLRLGVARQACVFAFDTGMSSNAAIAALDAGRADQAPPARRTLSERMQGTIIPNPGSGGGDSQMTLAQKIVAAGKKRRGEA</sequence>
<organism evidence="2 3">
    <name type="scientific">Achromobacter veterisilvae</name>
    <dbReference type="NCBI Taxonomy" id="2069367"/>
    <lineage>
        <taxon>Bacteria</taxon>
        <taxon>Pseudomonadati</taxon>
        <taxon>Pseudomonadota</taxon>
        <taxon>Betaproteobacteria</taxon>
        <taxon>Burkholderiales</taxon>
        <taxon>Alcaligenaceae</taxon>
        <taxon>Achromobacter</taxon>
    </lineage>
</organism>
<evidence type="ECO:0000313" key="3">
    <source>
        <dbReference type="Proteomes" id="UP000289465"/>
    </source>
</evidence>
<dbReference type="Proteomes" id="UP000289465">
    <property type="component" value="Unassembled WGS sequence"/>
</dbReference>
<feature type="region of interest" description="Disordered" evidence="1">
    <location>
        <begin position="143"/>
        <end position="172"/>
    </location>
</feature>
<accession>A0A446CFN3</accession>
<reference evidence="2 3" key="1">
    <citation type="submission" date="2018-07" db="EMBL/GenBank/DDBJ databases">
        <authorList>
            <person name="Peeters C."/>
        </authorList>
    </citation>
    <scope>NUCLEOTIDE SEQUENCE [LARGE SCALE GENOMIC DNA]</scope>
    <source>
        <strain evidence="2 3">LMG 30378</strain>
    </source>
</reference>
<feature type="compositionally biased region" description="Basic and acidic residues" evidence="1">
    <location>
        <begin position="33"/>
        <end position="58"/>
    </location>
</feature>
<name>A0A446CFN3_9BURK</name>
<feature type="compositionally biased region" description="Basic and acidic residues" evidence="1">
    <location>
        <begin position="85"/>
        <end position="100"/>
    </location>
</feature>
<evidence type="ECO:0000313" key="2">
    <source>
        <dbReference type="EMBL" id="SSW66613.1"/>
    </source>
</evidence>
<proteinExistence type="predicted"/>
<gene>
    <name evidence="2" type="ORF">AVE30378_02152</name>
</gene>
<dbReference type="EMBL" id="UFQC01000010">
    <property type="protein sequence ID" value="SSW66613.1"/>
    <property type="molecule type" value="Genomic_DNA"/>
</dbReference>
<dbReference type="RefSeq" id="WP_129240863.1">
    <property type="nucleotide sequence ID" value="NZ_UFQC01000010.1"/>
</dbReference>
<dbReference type="OrthoDB" id="10018739at2"/>
<evidence type="ECO:0000256" key="1">
    <source>
        <dbReference type="SAM" id="MobiDB-lite"/>
    </source>
</evidence>
<dbReference type="AlphaFoldDB" id="A0A446CFN3"/>
<feature type="region of interest" description="Disordered" evidence="1">
    <location>
        <begin position="1"/>
        <end position="100"/>
    </location>
</feature>